<sequence length="291" mass="30678">MWHRLTLLFVLLLAPFSYAQQGSGTDTSRQPRSEDLRELLSARAYGMGGAWRALGIGAESGTGNPAALAAFRSYRIELTGAWDWVGQDAFGSVALADSATSPLAAGVSYQLVSLGKGVERATGHLNTVGLAVPFGEAFMIGVNSRYLLLRGAREANAITGDAGILFRPSPVIAIGVSGHNLIGTGNAELTRYYSAHAGVFAGLLTLAADVRADFETNNQTTLTYSGGLEYILGQNFPIRAGYTWDGFTRSSQVGVGIGLLTPGGGIDLAYRHDFGGENGRLVALTFKVQVQ</sequence>
<reference evidence="2 3" key="1">
    <citation type="submission" date="2022-11" db="EMBL/GenBank/DDBJ databases">
        <title>Minimal conservation of predation-associated metabolite biosynthetic gene clusters underscores biosynthetic potential of Myxococcota including descriptions for ten novel species: Archangium lansinium sp. nov., Myxococcus landrumus sp. nov., Nannocystis bai.</title>
        <authorList>
            <person name="Ahearne A."/>
            <person name="Stevens C."/>
            <person name="Phillips K."/>
        </authorList>
    </citation>
    <scope>NUCLEOTIDE SEQUENCE [LARGE SCALE GENOMIC DNA]</scope>
    <source>
        <strain evidence="2 3">MIWBW</strain>
    </source>
</reference>
<dbReference type="Gene3D" id="2.40.160.60">
    <property type="entry name" value="Outer membrane protein transport protein (OMPP1/FadL/TodX)"/>
    <property type="match status" value="1"/>
</dbReference>
<accession>A0ABT4A0V2</accession>
<gene>
    <name evidence="2" type="ORF">OV287_12025</name>
</gene>
<evidence type="ECO:0008006" key="4">
    <source>
        <dbReference type="Google" id="ProtNLM"/>
    </source>
</evidence>
<evidence type="ECO:0000256" key="1">
    <source>
        <dbReference type="SAM" id="SignalP"/>
    </source>
</evidence>
<organism evidence="2 3">
    <name type="scientific">Archangium lansingense</name>
    <dbReference type="NCBI Taxonomy" id="2995310"/>
    <lineage>
        <taxon>Bacteria</taxon>
        <taxon>Pseudomonadati</taxon>
        <taxon>Myxococcota</taxon>
        <taxon>Myxococcia</taxon>
        <taxon>Myxococcales</taxon>
        <taxon>Cystobacterineae</taxon>
        <taxon>Archangiaceae</taxon>
        <taxon>Archangium</taxon>
    </lineage>
</organism>
<evidence type="ECO:0000313" key="2">
    <source>
        <dbReference type="EMBL" id="MCY1075221.1"/>
    </source>
</evidence>
<keyword evidence="3" id="KW-1185">Reference proteome</keyword>
<protein>
    <recommendedName>
        <fullName evidence="4">PorV/PorQ family protein</fullName>
    </recommendedName>
</protein>
<name>A0ABT4A0V2_9BACT</name>
<dbReference type="Proteomes" id="UP001207654">
    <property type="component" value="Unassembled WGS sequence"/>
</dbReference>
<comment type="caution">
    <text evidence="2">The sequence shown here is derived from an EMBL/GenBank/DDBJ whole genome shotgun (WGS) entry which is preliminary data.</text>
</comment>
<feature type="chain" id="PRO_5045879034" description="PorV/PorQ family protein" evidence="1">
    <location>
        <begin position="20"/>
        <end position="291"/>
    </location>
</feature>
<dbReference type="EMBL" id="JAPNKA010000001">
    <property type="protein sequence ID" value="MCY1075221.1"/>
    <property type="molecule type" value="Genomic_DNA"/>
</dbReference>
<keyword evidence="1" id="KW-0732">Signal</keyword>
<proteinExistence type="predicted"/>
<evidence type="ECO:0000313" key="3">
    <source>
        <dbReference type="Proteomes" id="UP001207654"/>
    </source>
</evidence>
<dbReference type="SUPFAM" id="SSF56935">
    <property type="entry name" value="Porins"/>
    <property type="match status" value="1"/>
</dbReference>
<feature type="signal peptide" evidence="1">
    <location>
        <begin position="1"/>
        <end position="19"/>
    </location>
</feature>